<accession>A0A0K1Y4T8</accession>
<gene>
    <name evidence="1" type="ORF">JD18_136</name>
</gene>
<evidence type="ECO:0000313" key="1">
    <source>
        <dbReference type="EMBL" id="AKY02007.1"/>
    </source>
</evidence>
<organism evidence="1 2">
    <name type="scientific">Klebsiella phage JD18</name>
    <dbReference type="NCBI Taxonomy" id="1698360"/>
    <lineage>
        <taxon>Viruses</taxon>
        <taxon>Duplodnaviria</taxon>
        <taxon>Heunggongvirae</taxon>
        <taxon>Uroviricota</taxon>
        <taxon>Caudoviricetes</taxon>
        <taxon>Pantevenvirales</taxon>
        <taxon>Straboviridae</taxon>
        <taxon>Tevenvirinae</taxon>
        <taxon>Jiaodavirus</taxon>
        <taxon>Jiaodavirus jd18</taxon>
    </lineage>
</organism>
<keyword evidence="2" id="KW-1185">Reference proteome</keyword>
<protein>
    <submittedName>
        <fullName evidence="1">Uncharacterized protein</fullName>
    </submittedName>
</protein>
<dbReference type="RefSeq" id="YP_009190717.1">
    <property type="nucleotide sequence ID" value="NC_028686.1"/>
</dbReference>
<dbReference type="GeneID" id="26518551"/>
<dbReference type="Proteomes" id="UP000204179">
    <property type="component" value="Segment"/>
</dbReference>
<evidence type="ECO:0000313" key="2">
    <source>
        <dbReference type="Proteomes" id="UP000204179"/>
    </source>
</evidence>
<dbReference type="EMBL" id="KT239446">
    <property type="protein sequence ID" value="AKY02007.1"/>
    <property type="molecule type" value="Genomic_DNA"/>
</dbReference>
<sequence>MKRCELIRNVASTICMGALGFGIIGAAFMSLPETVSVLSVAFLMGIISFIMDKIAHEKD</sequence>
<dbReference type="KEGG" id="vg:26518551"/>
<proteinExistence type="predicted"/>
<reference evidence="1 2" key="1">
    <citation type="submission" date="2015-07" db="EMBL/GenBank/DDBJ databases">
        <title>Isolation and characterization of JD18-a novel lytic bacteriophage for Klebsiella pneumoniae.</title>
        <authorList>
            <person name="Fan J."/>
            <person name="Zhang X."/>
            <person name="Guo X."/>
            <person name="He P."/>
            <person name="Zhang Y."/>
        </authorList>
    </citation>
    <scope>NUCLEOTIDE SEQUENCE [LARGE SCALE GENOMIC DNA]</scope>
</reference>
<name>A0A0K1Y4T8_9CAUD</name>